<dbReference type="EMBL" id="JANQDX010000006">
    <property type="protein sequence ID" value="KAL0923682.1"/>
    <property type="molecule type" value="Genomic_DNA"/>
</dbReference>
<evidence type="ECO:0000256" key="1">
    <source>
        <dbReference type="SAM" id="MobiDB-lite"/>
    </source>
</evidence>
<reference evidence="3 4" key="1">
    <citation type="journal article" date="2024" name="Plant Biotechnol. J.">
        <title>Dendrobium thyrsiflorum genome and its molecular insights into genes involved in important horticultural traits.</title>
        <authorList>
            <person name="Chen B."/>
            <person name="Wang J.Y."/>
            <person name="Zheng P.J."/>
            <person name="Li K.L."/>
            <person name="Liang Y.M."/>
            <person name="Chen X.F."/>
            <person name="Zhang C."/>
            <person name="Zhao X."/>
            <person name="He X."/>
            <person name="Zhang G.Q."/>
            <person name="Liu Z.J."/>
            <person name="Xu Q."/>
        </authorList>
    </citation>
    <scope>NUCLEOTIDE SEQUENCE [LARGE SCALE GENOMIC DNA]</scope>
    <source>
        <strain evidence="3">GZMU011</strain>
    </source>
</reference>
<gene>
    <name evidence="3" type="ORF">M5K25_007748</name>
</gene>
<feature type="compositionally biased region" description="Basic and acidic residues" evidence="1">
    <location>
        <begin position="100"/>
        <end position="119"/>
    </location>
</feature>
<accession>A0ABD0VM25</accession>
<sequence>MPCRLDDMIHTEIAVHFVLALETLAPLLLIHIRSKAGSRKTLPFPTANEGPRTKANQEIPNDNSVICIGVYKNIPEWRLERADRKWKSQRSGGEGEEDKEEKKFQLGEGGKAKAILEWK</sequence>
<name>A0ABD0VM25_DENTH</name>
<organism evidence="3 4">
    <name type="scientific">Dendrobium thyrsiflorum</name>
    <name type="common">Pinecone-like raceme dendrobium</name>
    <name type="synonym">Orchid</name>
    <dbReference type="NCBI Taxonomy" id="117978"/>
    <lineage>
        <taxon>Eukaryota</taxon>
        <taxon>Viridiplantae</taxon>
        <taxon>Streptophyta</taxon>
        <taxon>Embryophyta</taxon>
        <taxon>Tracheophyta</taxon>
        <taxon>Spermatophyta</taxon>
        <taxon>Magnoliopsida</taxon>
        <taxon>Liliopsida</taxon>
        <taxon>Asparagales</taxon>
        <taxon>Orchidaceae</taxon>
        <taxon>Epidendroideae</taxon>
        <taxon>Malaxideae</taxon>
        <taxon>Dendrobiinae</taxon>
        <taxon>Dendrobium</taxon>
    </lineage>
</organism>
<keyword evidence="2" id="KW-1133">Transmembrane helix</keyword>
<keyword evidence="2" id="KW-0812">Transmembrane</keyword>
<dbReference type="Proteomes" id="UP001552299">
    <property type="component" value="Unassembled WGS sequence"/>
</dbReference>
<keyword evidence="4" id="KW-1185">Reference proteome</keyword>
<proteinExistence type="predicted"/>
<comment type="caution">
    <text evidence="3">The sequence shown here is derived from an EMBL/GenBank/DDBJ whole genome shotgun (WGS) entry which is preliminary data.</text>
</comment>
<feature type="region of interest" description="Disordered" evidence="1">
    <location>
        <begin position="82"/>
        <end position="119"/>
    </location>
</feature>
<protein>
    <submittedName>
        <fullName evidence="3">Uncharacterized protein</fullName>
    </submittedName>
</protein>
<evidence type="ECO:0000313" key="3">
    <source>
        <dbReference type="EMBL" id="KAL0923682.1"/>
    </source>
</evidence>
<dbReference type="AlphaFoldDB" id="A0ABD0VM25"/>
<feature type="transmembrane region" description="Helical" evidence="2">
    <location>
        <begin position="13"/>
        <end position="32"/>
    </location>
</feature>
<evidence type="ECO:0000313" key="4">
    <source>
        <dbReference type="Proteomes" id="UP001552299"/>
    </source>
</evidence>
<keyword evidence="2" id="KW-0472">Membrane</keyword>
<evidence type="ECO:0000256" key="2">
    <source>
        <dbReference type="SAM" id="Phobius"/>
    </source>
</evidence>